<dbReference type="RefSeq" id="XP_024778974.1">
    <property type="nucleotide sequence ID" value="XM_024914144.1"/>
</dbReference>
<gene>
    <name evidence="1" type="ORF">M431DRAFT_298879</name>
</gene>
<organism evidence="1 2">
    <name type="scientific">Trichoderma harzianum CBS 226.95</name>
    <dbReference type="NCBI Taxonomy" id="983964"/>
    <lineage>
        <taxon>Eukaryota</taxon>
        <taxon>Fungi</taxon>
        <taxon>Dikarya</taxon>
        <taxon>Ascomycota</taxon>
        <taxon>Pezizomycotina</taxon>
        <taxon>Sordariomycetes</taxon>
        <taxon>Hypocreomycetidae</taxon>
        <taxon>Hypocreales</taxon>
        <taxon>Hypocreaceae</taxon>
        <taxon>Trichoderma</taxon>
    </lineage>
</organism>
<evidence type="ECO:0000313" key="1">
    <source>
        <dbReference type="EMBL" id="PTB59297.1"/>
    </source>
</evidence>
<reference evidence="1 2" key="1">
    <citation type="submission" date="2016-07" db="EMBL/GenBank/DDBJ databases">
        <title>Multiple horizontal gene transfer events from other fungi enriched the ability of initially mycotrophic Trichoderma (Ascomycota) to feed on dead plant biomass.</title>
        <authorList>
            <consortium name="DOE Joint Genome Institute"/>
            <person name="Aerts A."/>
            <person name="Atanasova L."/>
            <person name="Chenthamara K."/>
            <person name="Zhang J."/>
            <person name="Grujic M."/>
            <person name="Henrissat B."/>
            <person name="Kuo A."/>
            <person name="Salamov A."/>
            <person name="Lipzen A."/>
            <person name="Labutti K."/>
            <person name="Barry K."/>
            <person name="Miao Y."/>
            <person name="Rahimi M.J."/>
            <person name="Shen Q."/>
            <person name="Grigoriev I.V."/>
            <person name="Kubicek C.P."/>
            <person name="Druzhinina I.S."/>
        </authorList>
    </citation>
    <scope>NUCLEOTIDE SEQUENCE [LARGE SCALE GENOMIC DNA]</scope>
    <source>
        <strain evidence="1 2">CBS 226.95</strain>
    </source>
</reference>
<proteinExistence type="predicted"/>
<sequence length="530" mass="60527">MSFLAWNQGRRSWGTRASDFKTSVGRRVAKSKRGQKAKPITHAKPVTQANQGCKRRLAEDVDGYSQFIELVTTYSSDSEVDSDNELDPNLGFNLDPNLEYDLNDDMDEDLEFDSDDDVDKESEFDLEKDDAVETTKQHMTLTLELAQEMIDDMCTACGPPPTLDSVPGPLRGNIDRHDKWYVEIFNRIFEEITRYSEETIEESPFRLNNFRWLSANADDTSREAVLKVLLHPHVRSFRTRNALGKTNWDTLHSALESFPLMGDHSQIPAVIGTYTLLGKCRQGGALSRDMAYVGQAASLTAAINSSKLWLGVQRRALDHQIHISRIKSIRKIKGRSRKSKNEERYLWVHRRISHNDITEVSLALLTVLPFPRCYMHQGSLQLPFLLTSAETIDMIYLGTIAQFLDDGSARKFGALHGHRLRPDQMPRSPFDGLNRAIPIKQPQQGFGALMIRVLWSPEDVAKFIDIFAQHHTSLYSHTRPRGIDWRQLLSLLEQQGVNMTKKHATRLHFQLSQHPDSGLITFSTSRWQQR</sequence>
<name>A0A2T4AQF6_TRIHA</name>
<accession>A0A2T4AQF6</accession>
<dbReference type="AlphaFoldDB" id="A0A2T4AQF6"/>
<dbReference type="Proteomes" id="UP000241690">
    <property type="component" value="Unassembled WGS sequence"/>
</dbReference>
<dbReference type="EMBL" id="KZ679676">
    <property type="protein sequence ID" value="PTB59297.1"/>
    <property type="molecule type" value="Genomic_DNA"/>
</dbReference>
<evidence type="ECO:0000313" key="2">
    <source>
        <dbReference type="Proteomes" id="UP000241690"/>
    </source>
</evidence>
<dbReference type="GeneID" id="36622709"/>
<protein>
    <submittedName>
        <fullName evidence="1">Uncharacterized protein</fullName>
    </submittedName>
</protein>
<keyword evidence="2" id="KW-1185">Reference proteome</keyword>